<gene>
    <name evidence="1" type="ORF">SAMN03080594_10386</name>
</gene>
<evidence type="ECO:0008006" key="3">
    <source>
        <dbReference type="Google" id="ProtNLM"/>
    </source>
</evidence>
<reference evidence="2" key="1">
    <citation type="submission" date="2016-11" db="EMBL/GenBank/DDBJ databases">
        <authorList>
            <person name="Varghese N."/>
            <person name="Submissions S."/>
        </authorList>
    </citation>
    <scope>NUCLEOTIDE SEQUENCE [LARGE SCALE GENOMIC DNA]</scope>
    <source>
        <strain evidence="2">DSM 17539</strain>
    </source>
</reference>
<name>A0A1M5A4B2_9FLAO</name>
<dbReference type="Pfam" id="PF09982">
    <property type="entry name" value="LpxR"/>
    <property type="match status" value="1"/>
</dbReference>
<protein>
    <recommendedName>
        <fullName evidence="3">Lipid A deacylase LpxR family protein</fullName>
    </recommendedName>
</protein>
<dbReference type="EMBL" id="FQUX01000003">
    <property type="protein sequence ID" value="SHF25133.1"/>
    <property type="molecule type" value="Genomic_DNA"/>
</dbReference>
<dbReference type="AlphaFoldDB" id="A0A1M5A4B2"/>
<accession>A0A1M5A4B2</accession>
<dbReference type="InterPro" id="IPR018707">
    <property type="entry name" value="LpxR"/>
</dbReference>
<proteinExistence type="predicted"/>
<evidence type="ECO:0000313" key="2">
    <source>
        <dbReference type="Proteomes" id="UP000184406"/>
    </source>
</evidence>
<sequence length="319" mass="36254">MWPNFSKGPFYFLLVLICFLGGTVFSIAQQGEVGGERATIRNQIGLRHDNDFILLTDRYYTAGLFLTYRHRLEKGLFNSENEQLTFSLGQEIITPSYLITEDVQLLDRAYVGFSALRSGWSHVGRNSLIEANFLLGLAGKASGAGSLQRWYHHSVMKTETPTWVGEMENSVHYNLYTRYLYEWQLVPNPFSIHIATQSQFAFGTRDIYVHPELVAYFGRRNPLSASIAHNQIGSTDSEIFFALRGGYRLVGHNGLLEGNALGDDSVLLVASNTTVVYAGFDFQWRYGRNDYWVGVRYNSPEFEGARSHQYVILSYTRGF</sequence>
<dbReference type="Proteomes" id="UP000184406">
    <property type="component" value="Unassembled WGS sequence"/>
</dbReference>
<keyword evidence="2" id="KW-1185">Reference proteome</keyword>
<dbReference type="InterPro" id="IPR037107">
    <property type="entry name" value="Put_OMP_sf"/>
</dbReference>
<organism evidence="1 2">
    <name type="scientific">Arenibacter palladensis</name>
    <dbReference type="NCBI Taxonomy" id="237373"/>
    <lineage>
        <taxon>Bacteria</taxon>
        <taxon>Pseudomonadati</taxon>
        <taxon>Bacteroidota</taxon>
        <taxon>Flavobacteriia</taxon>
        <taxon>Flavobacteriales</taxon>
        <taxon>Flavobacteriaceae</taxon>
        <taxon>Arenibacter</taxon>
    </lineage>
</organism>
<dbReference type="Gene3D" id="2.40.128.140">
    <property type="entry name" value="Outer membrane protein"/>
    <property type="match status" value="1"/>
</dbReference>
<evidence type="ECO:0000313" key="1">
    <source>
        <dbReference type="EMBL" id="SHF25133.1"/>
    </source>
</evidence>